<dbReference type="EMBL" id="CAJJDN010000268">
    <property type="protein sequence ID" value="CAD8130194.1"/>
    <property type="molecule type" value="Genomic_DNA"/>
</dbReference>
<evidence type="ECO:0000313" key="2">
    <source>
        <dbReference type="Proteomes" id="UP000692954"/>
    </source>
</evidence>
<dbReference type="OrthoDB" id="10412768at2759"/>
<organism evidence="1 2">
    <name type="scientific">Paramecium sonneborni</name>
    <dbReference type="NCBI Taxonomy" id="65129"/>
    <lineage>
        <taxon>Eukaryota</taxon>
        <taxon>Sar</taxon>
        <taxon>Alveolata</taxon>
        <taxon>Ciliophora</taxon>
        <taxon>Intramacronucleata</taxon>
        <taxon>Oligohymenophorea</taxon>
        <taxon>Peniculida</taxon>
        <taxon>Parameciidae</taxon>
        <taxon>Paramecium</taxon>
    </lineage>
</organism>
<gene>
    <name evidence="1" type="ORF">PSON_ATCC_30995.1.T2680021</name>
</gene>
<name>A0A8S1RUP2_9CILI</name>
<dbReference type="AlphaFoldDB" id="A0A8S1RUP2"/>
<protein>
    <submittedName>
        <fullName evidence="1">Uncharacterized protein</fullName>
    </submittedName>
</protein>
<evidence type="ECO:0000313" key="1">
    <source>
        <dbReference type="EMBL" id="CAD8130194.1"/>
    </source>
</evidence>
<proteinExistence type="predicted"/>
<dbReference type="Proteomes" id="UP000692954">
    <property type="component" value="Unassembled WGS sequence"/>
</dbReference>
<sequence length="135" mass="16249">MIQIQKSIQNRLIRSYIQLYQYFNQIIKRFIQKNIAQYFKLSKKADDSNDLIKEQQFIEENIKKEKSKLKQHNMDMKGGVLFRYMEELYEQVGEIKGQNSKDAIKELVAKIFIRIMKENREQFVPAYLFSILSQT</sequence>
<reference evidence="1" key="1">
    <citation type="submission" date="2021-01" db="EMBL/GenBank/DDBJ databases">
        <authorList>
            <consortium name="Genoscope - CEA"/>
            <person name="William W."/>
        </authorList>
    </citation>
    <scope>NUCLEOTIDE SEQUENCE</scope>
</reference>
<accession>A0A8S1RUP2</accession>
<keyword evidence="2" id="KW-1185">Reference proteome</keyword>
<comment type="caution">
    <text evidence="1">The sequence shown here is derived from an EMBL/GenBank/DDBJ whole genome shotgun (WGS) entry which is preliminary data.</text>
</comment>